<organism evidence="7 8">
    <name type="scientific">Daphnia sinensis</name>
    <dbReference type="NCBI Taxonomy" id="1820382"/>
    <lineage>
        <taxon>Eukaryota</taxon>
        <taxon>Metazoa</taxon>
        <taxon>Ecdysozoa</taxon>
        <taxon>Arthropoda</taxon>
        <taxon>Crustacea</taxon>
        <taxon>Branchiopoda</taxon>
        <taxon>Diplostraca</taxon>
        <taxon>Cladocera</taxon>
        <taxon>Anomopoda</taxon>
        <taxon>Daphniidae</taxon>
        <taxon>Daphnia</taxon>
        <taxon>Daphnia similis group</taxon>
    </lineage>
</organism>
<evidence type="ECO:0000256" key="4">
    <source>
        <dbReference type="ARBA" id="ARBA00023163"/>
    </source>
</evidence>
<dbReference type="GO" id="GO:0003713">
    <property type="term" value="F:transcription coactivator activity"/>
    <property type="evidence" value="ECO:0007669"/>
    <property type="project" value="TreeGrafter"/>
</dbReference>
<evidence type="ECO:0000256" key="1">
    <source>
        <dbReference type="ARBA" id="ARBA00004123"/>
    </source>
</evidence>
<proteinExistence type="inferred from homology"/>
<comment type="caution">
    <text evidence="7">The sequence shown here is derived from an EMBL/GenBank/DDBJ whole genome shotgun (WGS) entry which is preliminary data.</text>
</comment>
<comment type="subcellular location">
    <subcellularLocation>
        <location evidence="1">Nucleus</location>
    </subcellularLocation>
</comment>
<evidence type="ECO:0000256" key="5">
    <source>
        <dbReference type="ARBA" id="ARBA00023242"/>
    </source>
</evidence>
<dbReference type="InterPro" id="IPR037796">
    <property type="entry name" value="TAF6"/>
</dbReference>
<dbReference type="Pfam" id="PF07571">
    <property type="entry name" value="TAF6_C"/>
    <property type="match status" value="1"/>
</dbReference>
<keyword evidence="5" id="KW-0539">Nucleus</keyword>
<keyword evidence="4" id="KW-0804">Transcription</keyword>
<dbReference type="Gene3D" id="1.25.40.770">
    <property type="entry name" value="TAF6, C-terminal HEAT repeat domain"/>
    <property type="match status" value="1"/>
</dbReference>
<reference evidence="7 8" key="1">
    <citation type="submission" date="2022-05" db="EMBL/GenBank/DDBJ databases">
        <title>A multi-omics perspective on studying reproductive biology in Daphnia sinensis.</title>
        <authorList>
            <person name="Jia J."/>
        </authorList>
    </citation>
    <scope>NUCLEOTIDE SEQUENCE [LARGE SCALE GENOMIC DNA]</scope>
    <source>
        <strain evidence="7 8">WSL</strain>
    </source>
</reference>
<feature type="domain" description="TAF6 C-terminal HEAT repeat" evidence="6">
    <location>
        <begin position="125"/>
        <end position="176"/>
    </location>
</feature>
<keyword evidence="3" id="KW-0805">Transcription regulation</keyword>
<dbReference type="GO" id="GO:0046695">
    <property type="term" value="C:SLIK (SAGA-like) complex"/>
    <property type="evidence" value="ECO:0007669"/>
    <property type="project" value="InterPro"/>
</dbReference>
<sequence length="182" mass="20239">MSDSSVDIDSEFNVESPLYVFSNPDHIPFLFASGGSYELHFHEDKELHIADIIGGSLSKLPLVVSLRAVPENPSSFSKDQQQLESSDLVSKLAKIWYKTQKKSTTLTSTNKPKTETVQVKQLIGHELSVEQQLYHTQVTEACEAFQSLDSYPGLHQMLSCICTFIAEGLRVNLHELVPAVTS</sequence>
<dbReference type="InterPro" id="IPR011442">
    <property type="entry name" value="TAF6_C"/>
</dbReference>
<evidence type="ECO:0000256" key="2">
    <source>
        <dbReference type="ARBA" id="ARBA00007688"/>
    </source>
</evidence>
<evidence type="ECO:0000256" key="3">
    <source>
        <dbReference type="ARBA" id="ARBA00023015"/>
    </source>
</evidence>
<dbReference type="GO" id="GO:0000124">
    <property type="term" value="C:SAGA complex"/>
    <property type="evidence" value="ECO:0007669"/>
    <property type="project" value="InterPro"/>
</dbReference>
<dbReference type="Proteomes" id="UP000820818">
    <property type="component" value="Linkage Group LG3"/>
</dbReference>
<evidence type="ECO:0000313" key="7">
    <source>
        <dbReference type="EMBL" id="KAI9560525.1"/>
    </source>
</evidence>
<dbReference type="InterPro" id="IPR046344">
    <property type="entry name" value="TAF6_C_sf"/>
</dbReference>
<gene>
    <name evidence="7" type="ORF">GHT06_011460</name>
</gene>
<evidence type="ECO:0000259" key="6">
    <source>
        <dbReference type="Pfam" id="PF07571"/>
    </source>
</evidence>
<comment type="similarity">
    <text evidence="2">Belongs to the TAF6 family.</text>
</comment>
<dbReference type="AlphaFoldDB" id="A0AAD5LEN2"/>
<accession>A0AAD5LEN2</accession>
<name>A0AAD5LEN2_9CRUS</name>
<dbReference type="GO" id="GO:0016251">
    <property type="term" value="F:RNA polymerase II general transcription initiation factor activity"/>
    <property type="evidence" value="ECO:0007669"/>
    <property type="project" value="InterPro"/>
</dbReference>
<dbReference type="PANTHER" id="PTHR10221:SF9">
    <property type="entry name" value="TRANSCRIPTION INITIATION FACTOR TFIID SUBUNIT 6"/>
    <property type="match status" value="1"/>
</dbReference>
<dbReference type="GO" id="GO:0005669">
    <property type="term" value="C:transcription factor TFIID complex"/>
    <property type="evidence" value="ECO:0007669"/>
    <property type="project" value="InterPro"/>
</dbReference>
<evidence type="ECO:0000313" key="8">
    <source>
        <dbReference type="Proteomes" id="UP000820818"/>
    </source>
</evidence>
<protein>
    <recommendedName>
        <fullName evidence="6">TAF6 C-terminal HEAT repeat domain-containing protein</fullName>
    </recommendedName>
</protein>
<dbReference type="GO" id="GO:0051123">
    <property type="term" value="P:RNA polymerase II preinitiation complex assembly"/>
    <property type="evidence" value="ECO:0007669"/>
    <property type="project" value="TreeGrafter"/>
</dbReference>
<dbReference type="EMBL" id="WJBH02000003">
    <property type="protein sequence ID" value="KAI9560525.1"/>
    <property type="molecule type" value="Genomic_DNA"/>
</dbReference>
<dbReference type="PANTHER" id="PTHR10221">
    <property type="entry name" value="TRANSCRIPTION INITIATION FACTOR TFIID SUBUNIT 6"/>
    <property type="match status" value="1"/>
</dbReference>
<keyword evidence="8" id="KW-1185">Reference proteome</keyword>